<dbReference type="Pfam" id="PF01035">
    <property type="entry name" value="DNA_binding_1"/>
    <property type="match status" value="1"/>
</dbReference>
<dbReference type="PROSITE" id="PS01124">
    <property type="entry name" value="HTH_ARAC_FAMILY_2"/>
    <property type="match status" value="1"/>
</dbReference>
<evidence type="ECO:0000259" key="12">
    <source>
        <dbReference type="PROSITE" id="PS01124"/>
    </source>
</evidence>
<keyword evidence="3 13" id="KW-0489">Methyltransferase</keyword>
<comment type="caution">
    <text evidence="13">The sequence shown here is derived from an EMBL/GenBank/DDBJ whole genome shotgun (WGS) entry which is preliminary data.</text>
</comment>
<dbReference type="Pfam" id="PF12833">
    <property type="entry name" value="HTH_18"/>
    <property type="match status" value="1"/>
</dbReference>
<gene>
    <name evidence="13" type="primary">ada</name>
    <name evidence="13" type="ORF">GBZ26_03680</name>
</gene>
<comment type="catalytic activity">
    <reaction evidence="10">
        <text>a 6-O-methyl-2'-deoxyguanosine in DNA + L-cysteinyl-[protein] = S-methyl-L-cysteinyl-[protein] + a 2'-deoxyguanosine in DNA</text>
        <dbReference type="Rhea" id="RHEA:24000"/>
        <dbReference type="Rhea" id="RHEA-COMP:10131"/>
        <dbReference type="Rhea" id="RHEA-COMP:10132"/>
        <dbReference type="Rhea" id="RHEA-COMP:11367"/>
        <dbReference type="Rhea" id="RHEA-COMP:11368"/>
        <dbReference type="ChEBI" id="CHEBI:29950"/>
        <dbReference type="ChEBI" id="CHEBI:82612"/>
        <dbReference type="ChEBI" id="CHEBI:85445"/>
        <dbReference type="ChEBI" id="CHEBI:85448"/>
        <dbReference type="EC" id="2.1.1.63"/>
    </reaction>
</comment>
<dbReference type="PANTHER" id="PTHR10815">
    <property type="entry name" value="METHYLATED-DNA--PROTEIN-CYSTEINE METHYLTRANSFERASE"/>
    <property type="match status" value="1"/>
</dbReference>
<dbReference type="NCBIfam" id="TIGR00589">
    <property type="entry name" value="ogt"/>
    <property type="match status" value="1"/>
</dbReference>
<dbReference type="SUPFAM" id="SSF57884">
    <property type="entry name" value="Ada DNA repair protein, N-terminal domain (N-Ada 10)"/>
    <property type="match status" value="1"/>
</dbReference>
<dbReference type="SUPFAM" id="SSF46689">
    <property type="entry name" value="Homeodomain-like"/>
    <property type="match status" value="1"/>
</dbReference>
<evidence type="ECO:0000256" key="7">
    <source>
        <dbReference type="ARBA" id="ARBA00023159"/>
    </source>
</evidence>
<dbReference type="InterPro" id="IPR004026">
    <property type="entry name" value="Ada_DNA_repair_Zn-bd"/>
</dbReference>
<dbReference type="SUPFAM" id="SSF53155">
    <property type="entry name" value="Methylated DNA-protein cysteine methyltransferase domain"/>
    <property type="match status" value="1"/>
</dbReference>
<dbReference type="Gene3D" id="1.10.10.60">
    <property type="entry name" value="Homeodomain-like"/>
    <property type="match status" value="1"/>
</dbReference>
<dbReference type="Proteomes" id="UP000639419">
    <property type="component" value="Unassembled WGS sequence"/>
</dbReference>
<dbReference type="PROSITE" id="PS00374">
    <property type="entry name" value="MGMT"/>
    <property type="match status" value="1"/>
</dbReference>
<evidence type="ECO:0000256" key="9">
    <source>
        <dbReference type="ARBA" id="ARBA00023204"/>
    </source>
</evidence>
<keyword evidence="8" id="KW-0804">Transcription</keyword>
<evidence type="ECO:0000313" key="13">
    <source>
        <dbReference type="EMBL" id="NUB18324.1"/>
    </source>
</evidence>
<proteinExistence type="predicted"/>
<dbReference type="GO" id="GO:0008168">
    <property type="term" value="F:methyltransferase activity"/>
    <property type="evidence" value="ECO:0007669"/>
    <property type="project" value="UniProtKB-KW"/>
</dbReference>
<protein>
    <submittedName>
        <fullName evidence="13">Bifunctional DNA-binding transcriptional regulator/O6-methylguanine-DNA methyltransferase Ada</fullName>
    </submittedName>
</protein>
<keyword evidence="9" id="KW-0234">DNA repair</keyword>
<keyword evidence="6" id="KW-0805">Transcription regulation</keyword>
<dbReference type="PIRSF" id="PIRSF000409">
    <property type="entry name" value="Ada"/>
    <property type="match status" value="1"/>
</dbReference>
<keyword evidence="7" id="KW-0010">Activator</keyword>
<keyword evidence="13" id="KW-0238">DNA-binding</keyword>
<dbReference type="SUPFAM" id="SSF46767">
    <property type="entry name" value="Methylated DNA-protein cysteine methyltransferase, C-terminal domain"/>
    <property type="match status" value="1"/>
</dbReference>
<dbReference type="CDD" id="cd06445">
    <property type="entry name" value="ATase"/>
    <property type="match status" value="1"/>
</dbReference>
<dbReference type="InterPro" id="IPR014048">
    <property type="entry name" value="MethylDNA_cys_MeTrfase_DNA-bd"/>
</dbReference>
<feature type="domain" description="HTH araC/xylS-type" evidence="12">
    <location>
        <begin position="98"/>
        <end position="194"/>
    </location>
</feature>
<keyword evidence="14" id="KW-1185">Reference proteome</keyword>
<reference evidence="13 14" key="1">
    <citation type="submission" date="2019-10" db="EMBL/GenBank/DDBJ databases">
        <title>Genome sequence of Azospirillum formosense CC-Nfb-7.</title>
        <authorList>
            <person name="Ambrosini A."/>
            <person name="Sant'Anna F.H."/>
            <person name="Cassan F.D."/>
            <person name="Souza E.M."/>
            <person name="Passaglia L.M.P."/>
        </authorList>
    </citation>
    <scope>NUCLEOTIDE SEQUENCE [LARGE SCALE GENOMIC DNA]</scope>
    <source>
        <strain evidence="13 14">CC-NFb-7</strain>
    </source>
</reference>
<dbReference type="InterPro" id="IPR036631">
    <property type="entry name" value="MGMT_N_sf"/>
</dbReference>
<dbReference type="NCBIfam" id="NF011964">
    <property type="entry name" value="PRK15435.1"/>
    <property type="match status" value="1"/>
</dbReference>
<accession>A0ABX2KNX7</accession>
<keyword evidence="4" id="KW-0808">Transferase</keyword>
<dbReference type="InterPro" id="IPR036217">
    <property type="entry name" value="MethylDNA_cys_MeTrfase_DNAb"/>
</dbReference>
<keyword evidence="5" id="KW-0227">DNA damage</keyword>
<evidence type="ECO:0000256" key="4">
    <source>
        <dbReference type="ARBA" id="ARBA00022679"/>
    </source>
</evidence>
<dbReference type="InterPro" id="IPR018060">
    <property type="entry name" value="HTH_AraC"/>
</dbReference>
<dbReference type="EMBL" id="WHOR01000015">
    <property type="protein sequence ID" value="NUB18324.1"/>
    <property type="molecule type" value="Genomic_DNA"/>
</dbReference>
<evidence type="ECO:0000256" key="5">
    <source>
        <dbReference type="ARBA" id="ARBA00022763"/>
    </source>
</evidence>
<dbReference type="Gene3D" id="3.30.160.70">
    <property type="entry name" value="Methylated DNA-protein cysteine methyltransferase domain"/>
    <property type="match status" value="1"/>
</dbReference>
<dbReference type="SMART" id="SM00342">
    <property type="entry name" value="HTH_ARAC"/>
    <property type="match status" value="1"/>
</dbReference>
<feature type="region of interest" description="Disordered" evidence="11">
    <location>
        <begin position="1"/>
        <end position="38"/>
    </location>
</feature>
<evidence type="ECO:0000256" key="8">
    <source>
        <dbReference type="ARBA" id="ARBA00023163"/>
    </source>
</evidence>
<dbReference type="InterPro" id="IPR036388">
    <property type="entry name" value="WH-like_DNA-bd_sf"/>
</dbReference>
<dbReference type="InterPro" id="IPR016221">
    <property type="entry name" value="Bifunct_regulatory_prot_Ada"/>
</dbReference>
<dbReference type="GO" id="GO:0032259">
    <property type="term" value="P:methylation"/>
    <property type="evidence" value="ECO:0007669"/>
    <property type="project" value="UniProtKB-KW"/>
</dbReference>
<organism evidence="13 14">
    <name type="scientific">Azospirillum formosense</name>
    <dbReference type="NCBI Taxonomy" id="861533"/>
    <lineage>
        <taxon>Bacteria</taxon>
        <taxon>Pseudomonadati</taxon>
        <taxon>Pseudomonadota</taxon>
        <taxon>Alphaproteobacteria</taxon>
        <taxon>Rhodospirillales</taxon>
        <taxon>Azospirillaceae</taxon>
        <taxon>Azospirillum</taxon>
    </lineage>
</organism>
<dbReference type="Gene3D" id="3.40.10.10">
    <property type="entry name" value="DNA Methylphosphotriester Repair Domain"/>
    <property type="match status" value="1"/>
</dbReference>
<sequence length="363" mass="38420">MPGAAAAQGHRVGNAPARQKTGGAPSGEHDAAAGGAPWRGVTTTGIYCRPTCGSRPPKPENVRLFGSRQDAEAAGFRPCRRCRPQDGPIGDRHAELVAEACRLIEADEGIPSVSALAHALGMSEGHLHRLFKAQTGLTPRAFAQEKRAQDVRERLSRGRRITETIYETGFGSSGRFYAVTRKSLGMTPSHYKAHGTGETIRFAVGQTSLGAIVVASSDSGVAAILLGDDPKALLQDLQDRFAHATLVGADTQYETLVARVVGLVEAPAMGAKLPLDVRGTVFQRRVWKVLQSVPPGSTISYDEIAKAVGCPRAVGAVASACASNPLAVAIPCHRVVKADGGDWGYTWGLDRKRSLLFREAGQV</sequence>
<evidence type="ECO:0000256" key="6">
    <source>
        <dbReference type="ARBA" id="ARBA00023015"/>
    </source>
</evidence>
<evidence type="ECO:0000256" key="10">
    <source>
        <dbReference type="ARBA" id="ARBA00049348"/>
    </source>
</evidence>
<dbReference type="GO" id="GO:0003677">
    <property type="term" value="F:DNA binding"/>
    <property type="evidence" value="ECO:0007669"/>
    <property type="project" value="UniProtKB-KW"/>
</dbReference>
<evidence type="ECO:0000256" key="1">
    <source>
        <dbReference type="ARBA" id="ARBA00001286"/>
    </source>
</evidence>
<dbReference type="Gene3D" id="1.10.10.10">
    <property type="entry name" value="Winged helix-like DNA-binding domain superfamily/Winged helix DNA-binding domain"/>
    <property type="match status" value="1"/>
</dbReference>
<dbReference type="RefSeq" id="WP_174437638.1">
    <property type="nucleotide sequence ID" value="NZ_BAABCC010000020.1"/>
</dbReference>
<dbReference type="InterPro" id="IPR001497">
    <property type="entry name" value="MethylDNA_cys_MeTrfase_AS"/>
</dbReference>
<comment type="catalytic activity">
    <reaction evidence="1">
        <text>a 4-O-methyl-thymidine in DNA + L-cysteinyl-[protein] = a thymidine in DNA + S-methyl-L-cysteinyl-[protein]</text>
        <dbReference type="Rhea" id="RHEA:53428"/>
        <dbReference type="Rhea" id="RHEA-COMP:10131"/>
        <dbReference type="Rhea" id="RHEA-COMP:10132"/>
        <dbReference type="Rhea" id="RHEA-COMP:13555"/>
        <dbReference type="Rhea" id="RHEA-COMP:13556"/>
        <dbReference type="ChEBI" id="CHEBI:29950"/>
        <dbReference type="ChEBI" id="CHEBI:82612"/>
        <dbReference type="ChEBI" id="CHEBI:137386"/>
        <dbReference type="ChEBI" id="CHEBI:137387"/>
        <dbReference type="EC" id="2.1.1.63"/>
    </reaction>
</comment>
<dbReference type="Pfam" id="PF02805">
    <property type="entry name" value="Ada_Zn_binding"/>
    <property type="match status" value="1"/>
</dbReference>
<comment type="cofactor">
    <cofactor evidence="2">
        <name>Zn(2+)</name>
        <dbReference type="ChEBI" id="CHEBI:29105"/>
    </cofactor>
</comment>
<name>A0ABX2KNX7_9PROT</name>
<evidence type="ECO:0000256" key="11">
    <source>
        <dbReference type="SAM" id="MobiDB-lite"/>
    </source>
</evidence>
<evidence type="ECO:0000313" key="14">
    <source>
        <dbReference type="Proteomes" id="UP000639419"/>
    </source>
</evidence>
<evidence type="ECO:0000256" key="2">
    <source>
        <dbReference type="ARBA" id="ARBA00001947"/>
    </source>
</evidence>
<dbReference type="InterPro" id="IPR009057">
    <property type="entry name" value="Homeodomain-like_sf"/>
</dbReference>
<evidence type="ECO:0000256" key="3">
    <source>
        <dbReference type="ARBA" id="ARBA00022603"/>
    </source>
</evidence>
<dbReference type="PANTHER" id="PTHR10815:SF14">
    <property type="entry name" value="BIFUNCTIONAL TRANSCRIPTIONAL ACTIVATOR_DNA REPAIR ENZYME ADA"/>
    <property type="match status" value="1"/>
</dbReference>
<dbReference type="InterPro" id="IPR035451">
    <property type="entry name" value="Ada-like_dom_sf"/>
</dbReference>